<gene>
    <name evidence="8" type="ORF">GCM10009759_69980</name>
</gene>
<evidence type="ECO:0000256" key="2">
    <source>
        <dbReference type="ARBA" id="ARBA00023002"/>
    </source>
</evidence>
<dbReference type="InterPro" id="IPR016161">
    <property type="entry name" value="Ald_DH/histidinol_DH"/>
</dbReference>
<dbReference type="Pfam" id="PF00171">
    <property type="entry name" value="Aldedh"/>
    <property type="match status" value="1"/>
</dbReference>
<dbReference type="SUPFAM" id="SSF53720">
    <property type="entry name" value="ALDH-like"/>
    <property type="match status" value="1"/>
</dbReference>
<feature type="active site" evidence="5">
    <location>
        <position position="253"/>
    </location>
</feature>
<organism evidence="8 9">
    <name type="scientific">Kitasatospora saccharophila</name>
    <dbReference type="NCBI Taxonomy" id="407973"/>
    <lineage>
        <taxon>Bacteria</taxon>
        <taxon>Bacillati</taxon>
        <taxon>Actinomycetota</taxon>
        <taxon>Actinomycetes</taxon>
        <taxon>Kitasatosporales</taxon>
        <taxon>Streptomycetaceae</taxon>
        <taxon>Kitasatospora</taxon>
    </lineage>
</organism>
<dbReference type="EC" id="1.2.1.3" evidence="3"/>
<proteinExistence type="inferred from homology"/>
<dbReference type="InterPro" id="IPR015590">
    <property type="entry name" value="Aldehyde_DH_dom"/>
</dbReference>
<dbReference type="Proteomes" id="UP001500897">
    <property type="component" value="Unassembled WGS sequence"/>
</dbReference>
<keyword evidence="9" id="KW-1185">Reference proteome</keyword>
<keyword evidence="2 6" id="KW-0560">Oxidoreductase</keyword>
<evidence type="ECO:0000313" key="9">
    <source>
        <dbReference type="Proteomes" id="UP001500897"/>
    </source>
</evidence>
<dbReference type="InterPro" id="IPR016160">
    <property type="entry name" value="Ald_DH_CS_CYS"/>
</dbReference>
<evidence type="ECO:0000256" key="4">
    <source>
        <dbReference type="ARBA" id="ARBA00049194"/>
    </source>
</evidence>
<dbReference type="RefSeq" id="WP_344558170.1">
    <property type="nucleotide sequence ID" value="NZ_BAAANS010000075.1"/>
</dbReference>
<evidence type="ECO:0000256" key="1">
    <source>
        <dbReference type="ARBA" id="ARBA00009986"/>
    </source>
</evidence>
<evidence type="ECO:0000256" key="6">
    <source>
        <dbReference type="RuleBase" id="RU003345"/>
    </source>
</evidence>
<comment type="catalytic activity">
    <reaction evidence="4">
        <text>an aldehyde + NAD(+) + H2O = a carboxylate + NADH + 2 H(+)</text>
        <dbReference type="Rhea" id="RHEA:16185"/>
        <dbReference type="ChEBI" id="CHEBI:15377"/>
        <dbReference type="ChEBI" id="CHEBI:15378"/>
        <dbReference type="ChEBI" id="CHEBI:17478"/>
        <dbReference type="ChEBI" id="CHEBI:29067"/>
        <dbReference type="ChEBI" id="CHEBI:57540"/>
        <dbReference type="ChEBI" id="CHEBI:57945"/>
        <dbReference type="EC" id="1.2.1.3"/>
    </reaction>
</comment>
<dbReference type="PANTHER" id="PTHR42804:SF1">
    <property type="entry name" value="ALDEHYDE DEHYDROGENASE-RELATED"/>
    <property type="match status" value="1"/>
</dbReference>
<comment type="caution">
    <text evidence="8">The sequence shown here is derived from an EMBL/GenBank/DDBJ whole genome shotgun (WGS) entry which is preliminary data.</text>
</comment>
<evidence type="ECO:0000256" key="3">
    <source>
        <dbReference type="ARBA" id="ARBA00024226"/>
    </source>
</evidence>
<dbReference type="PROSITE" id="PS00070">
    <property type="entry name" value="ALDEHYDE_DEHYDR_CYS"/>
    <property type="match status" value="1"/>
</dbReference>
<evidence type="ECO:0000256" key="5">
    <source>
        <dbReference type="PROSITE-ProRule" id="PRU10007"/>
    </source>
</evidence>
<dbReference type="CDD" id="cd07139">
    <property type="entry name" value="ALDH_AldA-Rv0768"/>
    <property type="match status" value="1"/>
</dbReference>
<protein>
    <recommendedName>
        <fullName evidence="3">aldehyde dehydrogenase (NAD(+))</fullName>
        <ecNumber evidence="3">1.2.1.3</ecNumber>
    </recommendedName>
</protein>
<dbReference type="InterPro" id="IPR016163">
    <property type="entry name" value="Ald_DH_C"/>
</dbReference>
<feature type="domain" description="Aldehyde dehydrogenase" evidence="7">
    <location>
        <begin position="16"/>
        <end position="478"/>
    </location>
</feature>
<name>A0ABN2Y2R8_9ACTN</name>
<dbReference type="Gene3D" id="3.40.309.10">
    <property type="entry name" value="Aldehyde Dehydrogenase, Chain A, domain 2"/>
    <property type="match status" value="1"/>
</dbReference>
<sequence>MPDIVEHRTLFIGGQWVEPAGSRTIEVVSPVTEQVVGRVPHATPADVDKAVAVARSAFDHGPWPRLPLAERIEVVTRIKDTLAARHQELAELVTLQNGSPMLFSVRGQALSAVGAFGTALAAAARFTEEDERQGTGGPVLVRREPVGVVAAITPWNVPQLTIAGKLAPALLAGCTVILKPSPETPLDANWLAGICAEAGLPDGVLSVLPADRETSAYLVSHPGIDKVAFTGSVGAGKAIMAAAAQNLTRVSLELGGKSAAILLEDADLSVAVPAVVGGTCAANSGQACVALTRVLVPSARYDEVAAALAAAFAALKVGDPADPSTVVGPMVTRNQQQRNLDYIRIGQEEGAKVLTGGGVPEGLTTGWYVQPTLFGDVTNDMRIAREEIFGPVVCLIRYEGEDEAVALANDSDFGLSGAVFGADARRAAEVARRVRTGSVTVNGFRLDLAAPFGGYKNSGIGREFGPEGLSAYFEYKTVNLPAPAQS</sequence>
<evidence type="ECO:0000313" key="8">
    <source>
        <dbReference type="EMBL" id="GAA2120813.1"/>
    </source>
</evidence>
<accession>A0ABN2Y2R8</accession>
<dbReference type="PANTHER" id="PTHR42804">
    <property type="entry name" value="ALDEHYDE DEHYDROGENASE"/>
    <property type="match status" value="1"/>
</dbReference>
<evidence type="ECO:0000259" key="7">
    <source>
        <dbReference type="Pfam" id="PF00171"/>
    </source>
</evidence>
<dbReference type="EMBL" id="BAAANS010000075">
    <property type="protein sequence ID" value="GAA2120813.1"/>
    <property type="molecule type" value="Genomic_DNA"/>
</dbReference>
<dbReference type="PROSITE" id="PS00687">
    <property type="entry name" value="ALDEHYDE_DEHYDR_GLU"/>
    <property type="match status" value="1"/>
</dbReference>
<comment type="similarity">
    <text evidence="1 6">Belongs to the aldehyde dehydrogenase family.</text>
</comment>
<dbReference type="Gene3D" id="3.40.605.10">
    <property type="entry name" value="Aldehyde Dehydrogenase, Chain A, domain 1"/>
    <property type="match status" value="1"/>
</dbReference>
<reference evidence="8 9" key="1">
    <citation type="journal article" date="2019" name="Int. J. Syst. Evol. Microbiol.">
        <title>The Global Catalogue of Microorganisms (GCM) 10K type strain sequencing project: providing services to taxonomists for standard genome sequencing and annotation.</title>
        <authorList>
            <consortium name="The Broad Institute Genomics Platform"/>
            <consortium name="The Broad Institute Genome Sequencing Center for Infectious Disease"/>
            <person name="Wu L."/>
            <person name="Ma J."/>
        </authorList>
    </citation>
    <scope>NUCLEOTIDE SEQUENCE [LARGE SCALE GENOMIC DNA]</scope>
    <source>
        <strain evidence="8 9">JCM 14559</strain>
    </source>
</reference>
<dbReference type="InterPro" id="IPR029510">
    <property type="entry name" value="Ald_DH_CS_GLU"/>
</dbReference>
<dbReference type="InterPro" id="IPR016162">
    <property type="entry name" value="Ald_DH_N"/>
</dbReference>